<dbReference type="GO" id="GO:0003755">
    <property type="term" value="F:peptidyl-prolyl cis-trans isomerase activity"/>
    <property type="evidence" value="ECO:0007669"/>
    <property type="project" value="UniProtKB-KW"/>
</dbReference>
<dbReference type="InterPro" id="IPR000297">
    <property type="entry name" value="PPIase_PpiC"/>
</dbReference>
<reference evidence="8 9" key="1">
    <citation type="submission" date="2009-02" db="EMBL/GenBank/DDBJ databases">
        <title>Sequencing of the draft genome and assembly of Lutiella nitroferrum 2002.</title>
        <authorList>
            <consortium name="US DOE Joint Genome Institute (JGI-PGF)"/>
            <person name="Lucas S."/>
            <person name="Copeland A."/>
            <person name="Lapidus A."/>
            <person name="Glavina del Rio T."/>
            <person name="Tice H."/>
            <person name="Bruce D."/>
            <person name="Goodwin L."/>
            <person name="Pitluck S."/>
            <person name="Larimer F."/>
            <person name="Land M.L."/>
            <person name="Hauser L."/>
            <person name="Coates J.D."/>
        </authorList>
    </citation>
    <scope>NUCLEOTIDE SEQUENCE [LARGE SCALE GENOMIC DNA]</scope>
    <source>
        <strain evidence="8 9">2002</strain>
    </source>
</reference>
<comment type="similarity">
    <text evidence="2">Belongs to the PpiC/parvulin rotamase family.</text>
</comment>
<evidence type="ECO:0000256" key="5">
    <source>
        <dbReference type="ARBA" id="ARBA00023235"/>
    </source>
</evidence>
<feature type="domain" description="PpiC" evidence="7">
    <location>
        <begin position="91"/>
        <end position="191"/>
    </location>
</feature>
<dbReference type="InterPro" id="IPR023058">
    <property type="entry name" value="PPIase_PpiC_CS"/>
</dbReference>
<keyword evidence="9" id="KW-1185">Reference proteome</keyword>
<dbReference type="PANTHER" id="PTHR47245:SF2">
    <property type="entry name" value="PEPTIDYL-PROLYL CIS-TRANS ISOMERASE HP_0175-RELATED"/>
    <property type="match status" value="1"/>
</dbReference>
<evidence type="ECO:0000256" key="1">
    <source>
        <dbReference type="ARBA" id="ARBA00000971"/>
    </source>
</evidence>
<dbReference type="EMBL" id="ACIS01000004">
    <property type="protein sequence ID" value="EEG08758.1"/>
    <property type="molecule type" value="Genomic_DNA"/>
</dbReference>
<accession>B9Z2F5</accession>
<evidence type="ECO:0000313" key="9">
    <source>
        <dbReference type="Proteomes" id="UP000003165"/>
    </source>
</evidence>
<dbReference type="Pfam" id="PF00639">
    <property type="entry name" value="Rotamase"/>
    <property type="match status" value="1"/>
</dbReference>
<dbReference type="Proteomes" id="UP000003165">
    <property type="component" value="Unassembled WGS sequence"/>
</dbReference>
<dbReference type="RefSeq" id="WP_008953538.1">
    <property type="nucleotide sequence ID" value="NZ_ACIS01000004.1"/>
</dbReference>
<evidence type="ECO:0000313" key="8">
    <source>
        <dbReference type="EMBL" id="EEG08758.1"/>
    </source>
</evidence>
<dbReference type="PROSITE" id="PS01096">
    <property type="entry name" value="PPIC_PPIASE_1"/>
    <property type="match status" value="1"/>
</dbReference>
<gene>
    <name evidence="8" type="ORF">FuraDRAFT_1518</name>
</gene>
<dbReference type="InterPro" id="IPR046357">
    <property type="entry name" value="PPIase_dom_sf"/>
</dbReference>
<keyword evidence="4 6" id="KW-0697">Rotamase</keyword>
<dbReference type="EC" id="5.2.1.8" evidence="3"/>
<evidence type="ECO:0000256" key="2">
    <source>
        <dbReference type="ARBA" id="ARBA00007656"/>
    </source>
</evidence>
<dbReference type="PANTHER" id="PTHR47245">
    <property type="entry name" value="PEPTIDYLPROLYL ISOMERASE"/>
    <property type="match status" value="1"/>
</dbReference>
<dbReference type="eggNOG" id="COG0760">
    <property type="taxonomic scope" value="Bacteria"/>
</dbReference>
<evidence type="ECO:0000256" key="3">
    <source>
        <dbReference type="ARBA" id="ARBA00013194"/>
    </source>
</evidence>
<protein>
    <recommendedName>
        <fullName evidence="3">peptidylprolyl isomerase</fullName>
        <ecNumber evidence="3">5.2.1.8</ecNumber>
    </recommendedName>
</protein>
<evidence type="ECO:0000256" key="4">
    <source>
        <dbReference type="ARBA" id="ARBA00023110"/>
    </source>
</evidence>
<evidence type="ECO:0000256" key="6">
    <source>
        <dbReference type="PROSITE-ProRule" id="PRU00278"/>
    </source>
</evidence>
<dbReference type="AlphaFoldDB" id="B9Z2F5"/>
<keyword evidence="5 6" id="KW-0413">Isomerase</keyword>
<dbReference type="SUPFAM" id="SSF54534">
    <property type="entry name" value="FKBP-like"/>
    <property type="match status" value="1"/>
</dbReference>
<comment type="catalytic activity">
    <reaction evidence="1">
        <text>[protein]-peptidylproline (omega=180) = [protein]-peptidylproline (omega=0)</text>
        <dbReference type="Rhea" id="RHEA:16237"/>
        <dbReference type="Rhea" id="RHEA-COMP:10747"/>
        <dbReference type="Rhea" id="RHEA-COMP:10748"/>
        <dbReference type="ChEBI" id="CHEBI:83833"/>
        <dbReference type="ChEBI" id="CHEBI:83834"/>
        <dbReference type="EC" id="5.2.1.8"/>
    </reaction>
</comment>
<dbReference type="PROSITE" id="PS50198">
    <property type="entry name" value="PPIC_PPIASE_2"/>
    <property type="match status" value="1"/>
</dbReference>
<proteinExistence type="inferred from homology"/>
<name>B9Z2F5_9NEIS</name>
<comment type="caution">
    <text evidence="8">The sequence shown here is derived from an EMBL/GenBank/DDBJ whole genome shotgun (WGS) entry which is preliminary data.</text>
</comment>
<sequence length="244" mass="26800">MPIESTPQSLTARINDVEIVAGTPADLRFASVQELLRQRAVALGLLAADADQTATVAALEHLLEREVKVPQAGDEEVERHYLANPGRYTVGELVFASHILLQVTERTPIQPLLARAEAILHQAQADASRFAELAREMSNCPSAQVGGSLGQLQRGDTVPEFEAVLFADGSVGVLPRVVRTRYGFHIVKVERREPGKLLPLEMARDRVASDLAEQSLSRSLQQYLERLASNAEVNGIDLMSDRRY</sequence>
<dbReference type="InterPro" id="IPR050245">
    <property type="entry name" value="PrsA_foldase"/>
</dbReference>
<dbReference type="Gene3D" id="3.10.50.40">
    <property type="match status" value="1"/>
</dbReference>
<organism evidence="8 9">
    <name type="scientific">Pseudogulbenkiania ferrooxidans 2002</name>
    <dbReference type="NCBI Taxonomy" id="279714"/>
    <lineage>
        <taxon>Bacteria</taxon>
        <taxon>Pseudomonadati</taxon>
        <taxon>Pseudomonadota</taxon>
        <taxon>Betaproteobacteria</taxon>
        <taxon>Neisseriales</taxon>
        <taxon>Chromobacteriaceae</taxon>
        <taxon>Pseudogulbenkiania</taxon>
    </lineage>
</organism>
<evidence type="ECO:0000259" key="7">
    <source>
        <dbReference type="PROSITE" id="PS50198"/>
    </source>
</evidence>